<dbReference type="Proteomes" id="UP000279422">
    <property type="component" value="Unassembled WGS sequence"/>
</dbReference>
<protein>
    <submittedName>
        <fullName evidence="1">Uncharacterized protein</fullName>
    </submittedName>
</protein>
<dbReference type="EMBL" id="QMPZ01000160">
    <property type="protein sequence ID" value="RLE07540.1"/>
    <property type="molecule type" value="Genomic_DNA"/>
</dbReference>
<comment type="caution">
    <text evidence="1">The sequence shown here is derived from an EMBL/GenBank/DDBJ whole genome shotgun (WGS) entry which is preliminary data.</text>
</comment>
<sequence>MIQAIKELGEYKLKREGRDTSHDILSTLVQDPDQTGRYLFVFVIVFTLKREWQSVLQPCFVRRN</sequence>
<organism evidence="1 2">
    <name type="scientific">Aerophobetes bacterium</name>
    <dbReference type="NCBI Taxonomy" id="2030807"/>
    <lineage>
        <taxon>Bacteria</taxon>
        <taxon>Candidatus Aerophobota</taxon>
    </lineage>
</organism>
<evidence type="ECO:0000313" key="1">
    <source>
        <dbReference type="EMBL" id="RLE07540.1"/>
    </source>
</evidence>
<evidence type="ECO:0000313" key="2">
    <source>
        <dbReference type="Proteomes" id="UP000279422"/>
    </source>
</evidence>
<accession>A0A497E1U8</accession>
<name>A0A497E1U8_UNCAE</name>
<proteinExistence type="predicted"/>
<reference evidence="1 2" key="1">
    <citation type="submission" date="2018-06" db="EMBL/GenBank/DDBJ databases">
        <title>Extensive metabolic versatility and redundancy in microbially diverse, dynamic hydrothermal sediments.</title>
        <authorList>
            <person name="Dombrowski N."/>
            <person name="Teske A."/>
            <person name="Baker B.J."/>
        </authorList>
    </citation>
    <scope>NUCLEOTIDE SEQUENCE [LARGE SCALE GENOMIC DNA]</scope>
    <source>
        <strain evidence="1">B47_G16</strain>
    </source>
</reference>
<dbReference type="AlphaFoldDB" id="A0A497E1U8"/>
<gene>
    <name evidence="1" type="ORF">DRJ00_07940</name>
</gene>